<accession>A0AAN4R2J8</accession>
<name>A0AAN4R2J8_9PROT</name>
<dbReference type="SUPFAM" id="SSF51261">
    <property type="entry name" value="Duplicated hybrid motif"/>
    <property type="match status" value="1"/>
</dbReference>
<proteinExistence type="predicted"/>
<evidence type="ECO:0000259" key="3">
    <source>
        <dbReference type="Pfam" id="PF01551"/>
    </source>
</evidence>
<evidence type="ECO:0000256" key="2">
    <source>
        <dbReference type="SAM" id="MobiDB-lite"/>
    </source>
</evidence>
<sequence>MPVASLILTGCSALGKMRFTGGWVHPARLRARWGEKPRETLGQSGGFSQDTSHSPSVPISSNWRCTIALFAPLHPSGRDTSREDASFPADTHHAAAAPEAASLCATRFARAFRLGSVTLGFGFALAALSPATGATPHTKQGNANQKALDKAIADKKALMARQANEAALIETRRKDQARAAQEAALQAQKARRYSALTNQAENELDATQKQIDALTTDIASLTARQNDQRLALARRRAALQTILPVALRLARYPGTSVVALSGQADDAVQGLSVIAGLTRLTTRQAEDLRSQKTLLDQTAHELADRNTALEAAKRKLAALRDLNASRMETAAHQQAEAEARARQAHDEIAAATAKAATLEDALTAIDKAQASIKARMEAEARELERQNQQAKARALSTQARALSSSGNGVTRGGGHGPVAGRILTAWHQTTESGPASGITYQASAGSSVSAPCAGQIDFAGPFRSFGNMIILDCGHHFRFVLSGLGGLSVSTGQTISRHAALGTMGGGGGALFVQLRSGSKIIDPGPYL</sequence>
<feature type="compositionally biased region" description="Polar residues" evidence="2">
    <location>
        <begin position="399"/>
        <end position="408"/>
    </location>
</feature>
<comment type="caution">
    <text evidence="4">The sequence shown here is derived from an EMBL/GenBank/DDBJ whole genome shotgun (WGS) entry which is preliminary data.</text>
</comment>
<dbReference type="InterPro" id="IPR016047">
    <property type="entry name" value="M23ase_b-sheet_dom"/>
</dbReference>
<dbReference type="KEGG" id="abg:Asbog_00779"/>
<evidence type="ECO:0000313" key="5">
    <source>
        <dbReference type="Proteomes" id="UP000321287"/>
    </source>
</evidence>
<organism evidence="4 5">
    <name type="scientific">Asaia bogorensis NBRC 16594</name>
    <dbReference type="NCBI Taxonomy" id="1231624"/>
    <lineage>
        <taxon>Bacteria</taxon>
        <taxon>Pseudomonadati</taxon>
        <taxon>Pseudomonadota</taxon>
        <taxon>Alphaproteobacteria</taxon>
        <taxon>Acetobacterales</taxon>
        <taxon>Acetobacteraceae</taxon>
        <taxon>Asaia</taxon>
    </lineage>
</organism>
<keyword evidence="1" id="KW-0175">Coiled coil</keyword>
<reference evidence="4 5" key="1">
    <citation type="submission" date="2019-07" db="EMBL/GenBank/DDBJ databases">
        <title>Whole genome shotgun sequence of Asaia bogorensis NBRC 16594.</title>
        <authorList>
            <person name="Hosoyama A."/>
            <person name="Uohara A."/>
            <person name="Ohji S."/>
            <person name="Ichikawa N."/>
        </authorList>
    </citation>
    <scope>NUCLEOTIDE SEQUENCE [LARGE SCALE GENOMIC DNA]</scope>
    <source>
        <strain evidence="4 5">NBRC 16594</strain>
    </source>
</reference>
<feature type="region of interest" description="Disordered" evidence="2">
    <location>
        <begin position="34"/>
        <end position="56"/>
    </location>
</feature>
<evidence type="ECO:0000256" key="1">
    <source>
        <dbReference type="SAM" id="Coils"/>
    </source>
</evidence>
<dbReference type="GeneID" id="78225860"/>
<dbReference type="CDD" id="cd12797">
    <property type="entry name" value="M23_peptidase"/>
    <property type="match status" value="1"/>
</dbReference>
<protein>
    <recommendedName>
        <fullName evidence="3">M23ase beta-sheet core domain-containing protein</fullName>
    </recommendedName>
</protein>
<feature type="domain" description="M23ase beta-sheet core" evidence="3">
    <location>
        <begin position="435"/>
        <end position="524"/>
    </location>
</feature>
<dbReference type="Proteomes" id="UP000321287">
    <property type="component" value="Unassembled WGS sequence"/>
</dbReference>
<dbReference type="Gene3D" id="2.70.70.10">
    <property type="entry name" value="Glucose Permease (Domain IIA)"/>
    <property type="match status" value="1"/>
</dbReference>
<dbReference type="AlphaFoldDB" id="A0AAN4R2J8"/>
<gene>
    <name evidence="4" type="ORF">ABO01nite_14370</name>
</gene>
<feature type="region of interest" description="Disordered" evidence="2">
    <location>
        <begin position="399"/>
        <end position="418"/>
    </location>
</feature>
<evidence type="ECO:0000313" key="4">
    <source>
        <dbReference type="EMBL" id="GEL53430.1"/>
    </source>
</evidence>
<dbReference type="InterPro" id="IPR011055">
    <property type="entry name" value="Dup_hybrid_motif"/>
</dbReference>
<feature type="coiled-coil region" evidence="1">
    <location>
        <begin position="190"/>
        <end position="224"/>
    </location>
</feature>
<keyword evidence="5" id="KW-1185">Reference proteome</keyword>
<feature type="compositionally biased region" description="Polar residues" evidence="2">
    <location>
        <begin position="46"/>
        <end position="56"/>
    </location>
</feature>
<dbReference type="EMBL" id="BJVS01000003">
    <property type="protein sequence ID" value="GEL53430.1"/>
    <property type="molecule type" value="Genomic_DNA"/>
</dbReference>
<dbReference type="Pfam" id="PF01551">
    <property type="entry name" value="Peptidase_M23"/>
    <property type="match status" value="1"/>
</dbReference>
<dbReference type="RefSeq" id="WP_146926477.1">
    <property type="nucleotide sequence ID" value="NZ_AP014690.1"/>
</dbReference>